<dbReference type="GO" id="GO:0009294">
    <property type="term" value="P:DNA-mediated transformation"/>
    <property type="evidence" value="ECO:0007669"/>
    <property type="project" value="InterPro"/>
</dbReference>
<dbReference type="SUPFAM" id="SSF102405">
    <property type="entry name" value="MCP/YpsA-like"/>
    <property type="match status" value="1"/>
</dbReference>
<accession>A0A4R9GIZ0</accession>
<comment type="similarity">
    <text evidence="1">Belongs to the DprA/Smf family.</text>
</comment>
<dbReference type="InterPro" id="IPR003488">
    <property type="entry name" value="DprA"/>
</dbReference>
<dbReference type="Proteomes" id="UP000298458">
    <property type="component" value="Unassembled WGS sequence"/>
</dbReference>
<comment type="caution">
    <text evidence="3">The sequence shown here is derived from an EMBL/GenBank/DDBJ whole genome shotgun (WGS) entry which is preliminary data.</text>
</comment>
<reference evidence="3" key="1">
    <citation type="journal article" date="2019" name="PLoS Negl. Trop. Dis.">
        <title>Revisiting the worldwide diversity of Leptospira species in the environment.</title>
        <authorList>
            <person name="Vincent A.T."/>
            <person name="Schiettekatte O."/>
            <person name="Bourhy P."/>
            <person name="Veyrier F.J."/>
            <person name="Picardeau M."/>
        </authorList>
    </citation>
    <scope>NUCLEOTIDE SEQUENCE [LARGE SCALE GENOMIC DNA]</scope>
    <source>
        <strain evidence="3">SSW15</strain>
    </source>
</reference>
<dbReference type="Pfam" id="PF02481">
    <property type="entry name" value="DNA_processg_A"/>
    <property type="match status" value="1"/>
</dbReference>
<name>A0A4R9GIZ0_9LEPT</name>
<gene>
    <name evidence="3" type="ORF">EHO60_07850</name>
</gene>
<feature type="domain" description="Smf/DprA SLOG" evidence="2">
    <location>
        <begin position="64"/>
        <end position="264"/>
    </location>
</feature>
<evidence type="ECO:0000313" key="4">
    <source>
        <dbReference type="Proteomes" id="UP000298458"/>
    </source>
</evidence>
<dbReference type="Gene3D" id="3.40.50.450">
    <property type="match status" value="1"/>
</dbReference>
<dbReference type="EMBL" id="RQET01000004">
    <property type="protein sequence ID" value="TGK12599.1"/>
    <property type="molecule type" value="Genomic_DNA"/>
</dbReference>
<dbReference type="InterPro" id="IPR057666">
    <property type="entry name" value="DrpA_SLOG"/>
</dbReference>
<evidence type="ECO:0000313" key="3">
    <source>
        <dbReference type="EMBL" id="TGK12599.1"/>
    </source>
</evidence>
<protein>
    <submittedName>
        <fullName evidence="3">DNA processing protein DprA</fullName>
    </submittedName>
</protein>
<proteinExistence type="inferred from homology"/>
<dbReference type="OrthoDB" id="9785707at2"/>
<organism evidence="3 4">
    <name type="scientific">Leptospira fletcheri</name>
    <dbReference type="NCBI Taxonomy" id="2484981"/>
    <lineage>
        <taxon>Bacteria</taxon>
        <taxon>Pseudomonadati</taxon>
        <taxon>Spirochaetota</taxon>
        <taxon>Spirochaetia</taxon>
        <taxon>Leptospirales</taxon>
        <taxon>Leptospiraceae</taxon>
        <taxon>Leptospira</taxon>
    </lineage>
</organism>
<dbReference type="PANTHER" id="PTHR43022">
    <property type="entry name" value="PROTEIN SMF"/>
    <property type="match status" value="1"/>
</dbReference>
<sequence length="318" mass="34919">MDFLSLSSPKLHSLIGRSRILSRFPSELEAISELEKILPASLRSLVTEEAKRYRISFEKLGGFVLSYYDSDYPKLLREIYDPPPNLFCIGDRNVLGQNLAAVVGTRSISPITRLACKSVPSLLSETGYSGLVSGLALGADALVMDAALNAGMFVLGVLGTGPEKEYPAENGALFRKMKNTAKALIVTEYPPDFPVRKYAFPKRNRIITGICPTLFLMEAPAKSGAISSASSALSQNREIYVFDHPAQTRNEGGKKLISEGANLLLFPRLSDTGEKFFHKDDLLPEDFRDLPETLARLGKETLDDNWIHLGNGYLTSEG</sequence>
<dbReference type="PANTHER" id="PTHR43022:SF1">
    <property type="entry name" value="PROTEIN SMF"/>
    <property type="match status" value="1"/>
</dbReference>
<evidence type="ECO:0000259" key="2">
    <source>
        <dbReference type="Pfam" id="PF02481"/>
    </source>
</evidence>
<keyword evidence="4" id="KW-1185">Reference proteome</keyword>
<dbReference type="AlphaFoldDB" id="A0A4R9GIZ0"/>
<evidence type="ECO:0000256" key="1">
    <source>
        <dbReference type="ARBA" id="ARBA00006525"/>
    </source>
</evidence>